<dbReference type="SUPFAM" id="SSF48403">
    <property type="entry name" value="Ankyrin repeat"/>
    <property type="match status" value="1"/>
</dbReference>
<dbReference type="Proteomes" id="UP000801864">
    <property type="component" value="Unassembled WGS sequence"/>
</dbReference>
<dbReference type="PROSITE" id="PS50088">
    <property type="entry name" value="ANK_REPEAT"/>
    <property type="match status" value="4"/>
</dbReference>
<dbReference type="InterPro" id="IPR056884">
    <property type="entry name" value="NPHP3-like_N"/>
</dbReference>
<feature type="repeat" description="ANK" evidence="2">
    <location>
        <begin position="1362"/>
        <end position="1383"/>
    </location>
</feature>
<evidence type="ECO:0000256" key="1">
    <source>
        <dbReference type="ARBA" id="ARBA00022737"/>
    </source>
</evidence>
<evidence type="ECO:0000259" key="4">
    <source>
        <dbReference type="Pfam" id="PF01048"/>
    </source>
</evidence>
<dbReference type="Gene3D" id="3.40.50.1580">
    <property type="entry name" value="Nucleoside phosphorylase domain"/>
    <property type="match status" value="1"/>
</dbReference>
<feature type="chain" id="PRO_5040497554" evidence="3">
    <location>
        <begin position="25"/>
        <end position="1430"/>
    </location>
</feature>
<dbReference type="Pfam" id="PF12796">
    <property type="entry name" value="Ank_2"/>
    <property type="match status" value="2"/>
</dbReference>
<dbReference type="InterPro" id="IPR027417">
    <property type="entry name" value="P-loop_NTPase"/>
</dbReference>
<feature type="domain" description="Nucleoside phosphorylase" evidence="4">
    <location>
        <begin position="10"/>
        <end position="292"/>
    </location>
</feature>
<feature type="repeat" description="ANK" evidence="2">
    <location>
        <begin position="1095"/>
        <end position="1122"/>
    </location>
</feature>
<dbReference type="SMART" id="SM00248">
    <property type="entry name" value="ANK"/>
    <property type="match status" value="10"/>
</dbReference>
<dbReference type="PANTHER" id="PTHR46082:SF11">
    <property type="entry name" value="AAA+ ATPASE DOMAIN-CONTAINING PROTEIN-RELATED"/>
    <property type="match status" value="1"/>
</dbReference>
<dbReference type="PROSITE" id="PS50297">
    <property type="entry name" value="ANK_REP_REGION"/>
    <property type="match status" value="3"/>
</dbReference>
<dbReference type="SUPFAM" id="SSF53167">
    <property type="entry name" value="Purine and uridine phosphorylases"/>
    <property type="match status" value="1"/>
</dbReference>
<feature type="repeat" description="ANK" evidence="2">
    <location>
        <begin position="1328"/>
        <end position="1349"/>
    </location>
</feature>
<evidence type="ECO:0000313" key="6">
    <source>
        <dbReference type="EMBL" id="KAF3066692.1"/>
    </source>
</evidence>
<name>A0A9P4XA86_9HYPO</name>
<proteinExistence type="predicted"/>
<feature type="domain" description="Nephrocystin 3-like N-terminal" evidence="5">
    <location>
        <begin position="360"/>
        <end position="450"/>
    </location>
</feature>
<dbReference type="Gene3D" id="3.40.50.300">
    <property type="entry name" value="P-loop containing nucleotide triphosphate hydrolases"/>
    <property type="match status" value="1"/>
</dbReference>
<dbReference type="PANTHER" id="PTHR46082">
    <property type="entry name" value="ATP/GTP-BINDING PROTEIN-RELATED"/>
    <property type="match status" value="1"/>
</dbReference>
<comment type="caution">
    <text evidence="6">The sequence shown here is derived from an EMBL/GenBank/DDBJ whole genome shotgun (WGS) entry which is preliminary data.</text>
</comment>
<dbReference type="InterPro" id="IPR000845">
    <property type="entry name" value="Nucleoside_phosphorylase_d"/>
</dbReference>
<feature type="domain" description="Nephrocystin 3-like N-terminal" evidence="5">
    <location>
        <begin position="594"/>
        <end position="765"/>
    </location>
</feature>
<protein>
    <submittedName>
        <fullName evidence="6">Ankyrin repeat and KH domain-containing protein mask</fullName>
    </submittedName>
</protein>
<gene>
    <name evidence="6" type="ORF">CFAM422_008915</name>
</gene>
<dbReference type="EMBL" id="QLNT01000016">
    <property type="protein sequence ID" value="KAF3066692.1"/>
    <property type="molecule type" value="Genomic_DNA"/>
</dbReference>
<dbReference type="InterPro" id="IPR035994">
    <property type="entry name" value="Nucleoside_phosphorylase_sf"/>
</dbReference>
<feature type="repeat" description="ANK" evidence="2">
    <location>
        <begin position="1259"/>
        <end position="1282"/>
    </location>
</feature>
<dbReference type="InterPro" id="IPR036770">
    <property type="entry name" value="Ankyrin_rpt-contain_sf"/>
</dbReference>
<evidence type="ECO:0000256" key="3">
    <source>
        <dbReference type="SAM" id="SignalP"/>
    </source>
</evidence>
<reference evidence="6 7" key="1">
    <citation type="submission" date="2018-06" db="EMBL/GenBank/DDBJ databases">
        <title>Genome analysis of cellulolytic fungus Trichoderma lentiforme CFAM-422.</title>
        <authorList>
            <person name="Steindorff A.S."/>
            <person name="Formighieri E.F."/>
            <person name="Midorikawa G.E.O."/>
            <person name="Tamietti M.S."/>
            <person name="Ramos E.Z."/>
            <person name="Silva A.S."/>
            <person name="Bon E.P.S."/>
            <person name="Mendes T.D."/>
            <person name="Damaso M.C.T."/>
            <person name="Favaro L.C.L."/>
        </authorList>
    </citation>
    <scope>NUCLEOTIDE SEQUENCE [LARGE SCALE GENOMIC DNA]</scope>
    <source>
        <strain evidence="6 7">CFAM-422</strain>
    </source>
</reference>
<dbReference type="InterPro" id="IPR053137">
    <property type="entry name" value="NLR-like"/>
</dbReference>
<dbReference type="SUPFAM" id="SSF52540">
    <property type="entry name" value="P-loop containing nucleoside triphosphate hydrolases"/>
    <property type="match status" value="1"/>
</dbReference>
<sequence>MSNNNTIEYTIGWICALPLELVAAEAMLDCRYADESSGEYTLGRIGAHNVVIACLPAGLTGTNAAATVAARMMSKFTSIRFGLMVGIGGGVPSNEFDIRLGDVVVSQPRNGYGGVVQYDFGKSRPGQFELTGFLNTPPIVLLNALSKLQAHHLAGQNRLSEYLHNAAYQLRFALNATKTDVLFEANYDHVGGSTCEHCSEEKQINRPWRDQEIVVHYGTIASGNQVMRDGKTRDRLSSELGGVLCFEMEAAGLMNSFPCLVIRGICDYADSHKNKTWQPLAAATAAAYAKEILVAMPGIEVSRTQFIDHVTKTEMLRADIETAIEAVDLQRFLSMLPPVDQEKYPLDTPPLDREAPNYYWIFRNEDFRNWDSANSSRILWLAGPPECELRKAASSIIHLEMTRASITPRLVLYFFCSAAVVEESSIAVFILSIVHQIILSSAEAMRALIASTFLHGVLSDILKNLPPGQSLQFPSSGLNSHVRNLLGASHNSLWAALWAIMPTEQNPELAICISGIEHVRNNRIEFIKKIRQFVNELQRTSKVKILLTSGLDKDTAKEFDGLPYIEYDKERTECLSSLFFVNTRLDKIAKASEDTFEWLWEHPQYKRWSNPEVSNILLIEGKPGSGKSTLTKYFNEHILDQQPAANSAIISRFFYSYREGNPQRSHYNMLRSIICDILRQDLGFFYHIQHEYRLQSYRQNIVEWSYASLKRILSSLVNYLLPRPLYLIIDAVDESEQEDRRQILKLLFELGAKATQGIVKIFIASQPVDELEVRRKNIDNIIQLQTETVSDISRFTRSMLEDLNFSLLLAKATEYIVDNAHGVFLWVKLVGSELELLIESGESEDAIFQHLERLPTGLDDFYQLMFMRLNSRPYTPDSMTMFQSVFWAVTPLTVDELLHAVGISNTPDIEHTPTDNVFERRIPAKGRITTCGGNFLEVKRSNGKDIVQIMHQTVREFFLNPIGSVADSLFRMNDEDANICISKNCIRYLMLCVACTTLANRLPTTGSWTLNHFGEYASYLNRRPFANYALCFLKHHTSGCQDTDITNLAAKLSERISSGPFTYFLEKWARSNMDDAAVPFTEERDTSEDFVSILLHTAVWNGLPIAVGILLSAGADVNSKSEDGQTALLRVAEQGHEAVAKVLLTRNDINLNQKDEYGRTALAVAAEKGHRAVAEMLLARSDIAADTRDKRHRTPLSLAAEQGHAALIEPFISRRDVNADARDLFALTPLSHAAKRGHDAVVKLLLTRQDVKADSRDRLGLSPLLYAAERGHHDVVKLLLDREDVAADSKDDWGWTPLLRAASRGHHDVVKVLISCKDTKADFKHSFSGQTPLSLAAQHGHLAVAELLLACKDVEADSKDTKGWTPLSWAARQGHQAIVELLILHKDVKVDRKDVYGRTPISWAAARGHRNIVELLRPLSDERADSNTCS</sequence>
<dbReference type="Gene3D" id="1.25.40.20">
    <property type="entry name" value="Ankyrin repeat-containing domain"/>
    <property type="match status" value="3"/>
</dbReference>
<evidence type="ECO:0000256" key="2">
    <source>
        <dbReference type="PROSITE-ProRule" id="PRU00023"/>
    </source>
</evidence>
<evidence type="ECO:0000259" key="5">
    <source>
        <dbReference type="Pfam" id="PF24883"/>
    </source>
</evidence>
<dbReference type="GO" id="GO:0009116">
    <property type="term" value="P:nucleoside metabolic process"/>
    <property type="evidence" value="ECO:0007669"/>
    <property type="project" value="InterPro"/>
</dbReference>
<feature type="signal peptide" evidence="3">
    <location>
        <begin position="1"/>
        <end position="24"/>
    </location>
</feature>
<keyword evidence="3" id="KW-0732">Signal</keyword>
<dbReference type="Pfam" id="PF24883">
    <property type="entry name" value="NPHP3_N"/>
    <property type="match status" value="2"/>
</dbReference>
<dbReference type="InterPro" id="IPR002110">
    <property type="entry name" value="Ankyrin_rpt"/>
</dbReference>
<keyword evidence="1" id="KW-0677">Repeat</keyword>
<organism evidence="6 7">
    <name type="scientific">Trichoderma lentiforme</name>
    <dbReference type="NCBI Taxonomy" id="1567552"/>
    <lineage>
        <taxon>Eukaryota</taxon>
        <taxon>Fungi</taxon>
        <taxon>Dikarya</taxon>
        <taxon>Ascomycota</taxon>
        <taxon>Pezizomycotina</taxon>
        <taxon>Sordariomycetes</taxon>
        <taxon>Hypocreomycetidae</taxon>
        <taxon>Hypocreales</taxon>
        <taxon>Hypocreaceae</taxon>
        <taxon>Trichoderma</taxon>
    </lineage>
</organism>
<dbReference type="Pfam" id="PF00023">
    <property type="entry name" value="Ank"/>
    <property type="match status" value="1"/>
</dbReference>
<keyword evidence="7" id="KW-1185">Reference proteome</keyword>
<keyword evidence="2" id="KW-0040">ANK repeat</keyword>
<dbReference type="Pfam" id="PF01048">
    <property type="entry name" value="PNP_UDP_1"/>
    <property type="match status" value="1"/>
</dbReference>
<dbReference type="Pfam" id="PF13637">
    <property type="entry name" value="Ank_4"/>
    <property type="match status" value="1"/>
</dbReference>
<evidence type="ECO:0000313" key="7">
    <source>
        <dbReference type="Proteomes" id="UP000801864"/>
    </source>
</evidence>
<dbReference type="GO" id="GO:0003824">
    <property type="term" value="F:catalytic activity"/>
    <property type="evidence" value="ECO:0007669"/>
    <property type="project" value="InterPro"/>
</dbReference>
<accession>A0A9P4XA86</accession>